<dbReference type="GO" id="GO:0004721">
    <property type="term" value="F:phosphoprotein phosphatase activity"/>
    <property type="evidence" value="ECO:0007669"/>
    <property type="project" value="TreeGrafter"/>
</dbReference>
<dbReference type="Pfam" id="PF02518">
    <property type="entry name" value="HATPase_c"/>
    <property type="match status" value="1"/>
</dbReference>
<dbReference type="AlphaFoldDB" id="A0A1Y4QFJ6"/>
<feature type="transmembrane region" description="Helical" evidence="11">
    <location>
        <begin position="12"/>
        <end position="31"/>
    </location>
</feature>
<dbReference type="InterPro" id="IPR036890">
    <property type="entry name" value="HATPase_C_sf"/>
</dbReference>
<keyword evidence="10 11" id="KW-0472">Membrane</keyword>
<dbReference type="InterPro" id="IPR050351">
    <property type="entry name" value="BphY/WalK/GraS-like"/>
</dbReference>
<keyword evidence="13" id="KW-0067">ATP-binding</keyword>
<dbReference type="EC" id="2.7.13.3" evidence="3"/>
<dbReference type="PROSITE" id="PS50109">
    <property type="entry name" value="HIS_KIN"/>
    <property type="match status" value="1"/>
</dbReference>
<evidence type="ECO:0000256" key="2">
    <source>
        <dbReference type="ARBA" id="ARBA00004651"/>
    </source>
</evidence>
<comment type="subcellular location">
    <subcellularLocation>
        <location evidence="2">Cell membrane</location>
        <topology evidence="2">Multi-pass membrane protein</topology>
    </subcellularLocation>
</comment>
<feature type="domain" description="Histidine kinase" evidence="12">
    <location>
        <begin position="126"/>
        <end position="331"/>
    </location>
</feature>
<dbReference type="GO" id="GO:0005524">
    <property type="term" value="F:ATP binding"/>
    <property type="evidence" value="ECO:0007669"/>
    <property type="project" value="UniProtKB-KW"/>
</dbReference>
<evidence type="ECO:0000259" key="12">
    <source>
        <dbReference type="PROSITE" id="PS50109"/>
    </source>
</evidence>
<keyword evidence="7" id="KW-0418">Kinase</keyword>
<dbReference type="GO" id="GO:0005886">
    <property type="term" value="C:plasma membrane"/>
    <property type="evidence" value="ECO:0007669"/>
    <property type="project" value="UniProtKB-SubCell"/>
</dbReference>
<evidence type="ECO:0000256" key="9">
    <source>
        <dbReference type="ARBA" id="ARBA00023012"/>
    </source>
</evidence>
<comment type="catalytic activity">
    <reaction evidence="1">
        <text>ATP + protein L-histidine = ADP + protein N-phospho-L-histidine.</text>
        <dbReference type="EC" id="2.7.13.3"/>
    </reaction>
</comment>
<proteinExistence type="predicted"/>
<dbReference type="PANTHER" id="PTHR45453:SF2">
    <property type="entry name" value="HISTIDINE KINASE"/>
    <property type="match status" value="1"/>
</dbReference>
<keyword evidence="8 11" id="KW-1133">Transmembrane helix</keyword>
<name>A0A1Y4QFJ6_9FIRM</name>
<dbReference type="Gene3D" id="3.30.565.10">
    <property type="entry name" value="Histidine kinase-like ATPase, C-terminal domain"/>
    <property type="match status" value="1"/>
</dbReference>
<evidence type="ECO:0000256" key="5">
    <source>
        <dbReference type="ARBA" id="ARBA00022679"/>
    </source>
</evidence>
<dbReference type="GO" id="GO:0016036">
    <property type="term" value="P:cellular response to phosphate starvation"/>
    <property type="evidence" value="ECO:0007669"/>
    <property type="project" value="TreeGrafter"/>
</dbReference>
<dbReference type="PANTHER" id="PTHR45453">
    <property type="entry name" value="PHOSPHATE REGULON SENSOR PROTEIN PHOR"/>
    <property type="match status" value="1"/>
</dbReference>
<dbReference type="Proteomes" id="UP000196258">
    <property type="component" value="Unassembled WGS sequence"/>
</dbReference>
<gene>
    <name evidence="13" type="ORF">B5E91_11770</name>
</gene>
<protein>
    <recommendedName>
        <fullName evidence="3">histidine kinase</fullName>
        <ecNumber evidence="3">2.7.13.3</ecNumber>
    </recommendedName>
</protein>
<evidence type="ECO:0000256" key="7">
    <source>
        <dbReference type="ARBA" id="ARBA00022777"/>
    </source>
</evidence>
<keyword evidence="4" id="KW-1003">Cell membrane</keyword>
<keyword evidence="9" id="KW-0902">Two-component regulatory system</keyword>
<evidence type="ECO:0000313" key="14">
    <source>
        <dbReference type="Proteomes" id="UP000196258"/>
    </source>
</evidence>
<keyword evidence="6 11" id="KW-0812">Transmembrane</keyword>
<evidence type="ECO:0000256" key="8">
    <source>
        <dbReference type="ARBA" id="ARBA00022989"/>
    </source>
</evidence>
<organism evidence="13 14">
    <name type="scientific">Thomasclavelia spiroformis</name>
    <dbReference type="NCBI Taxonomy" id="29348"/>
    <lineage>
        <taxon>Bacteria</taxon>
        <taxon>Bacillati</taxon>
        <taxon>Bacillota</taxon>
        <taxon>Erysipelotrichia</taxon>
        <taxon>Erysipelotrichales</taxon>
        <taxon>Coprobacillaceae</taxon>
        <taxon>Thomasclavelia</taxon>
    </lineage>
</organism>
<dbReference type="SUPFAM" id="SSF55874">
    <property type="entry name" value="ATPase domain of HSP90 chaperone/DNA topoisomerase II/histidine kinase"/>
    <property type="match status" value="1"/>
</dbReference>
<evidence type="ECO:0000256" key="4">
    <source>
        <dbReference type="ARBA" id="ARBA00022475"/>
    </source>
</evidence>
<evidence type="ECO:0000313" key="13">
    <source>
        <dbReference type="EMBL" id="OUQ04045.1"/>
    </source>
</evidence>
<accession>A0A1Y4QFJ6</accession>
<dbReference type="SMART" id="SM00387">
    <property type="entry name" value="HATPase_c"/>
    <property type="match status" value="1"/>
</dbReference>
<dbReference type="GO" id="GO:0000155">
    <property type="term" value="F:phosphorelay sensor kinase activity"/>
    <property type="evidence" value="ECO:0007669"/>
    <property type="project" value="TreeGrafter"/>
</dbReference>
<feature type="transmembrane region" description="Helical" evidence="11">
    <location>
        <begin position="37"/>
        <end position="55"/>
    </location>
</feature>
<comment type="caution">
    <text evidence="13">The sequence shown here is derived from an EMBL/GenBank/DDBJ whole genome shotgun (WGS) entry which is preliminary data.</text>
</comment>
<evidence type="ECO:0000256" key="6">
    <source>
        <dbReference type="ARBA" id="ARBA00022692"/>
    </source>
</evidence>
<keyword evidence="13" id="KW-0547">Nucleotide-binding</keyword>
<dbReference type="RefSeq" id="WP_087257939.1">
    <property type="nucleotide sequence ID" value="NZ_CASDTW010000020.1"/>
</dbReference>
<sequence length="337" mass="40286">MSLKEYLKDNLRYFILWLLMLGIIDFFLIMFKITSSLIWIITIVILSSMIIIYGYDYYRKRVFYQDFITKLNKLDKKCLITELIKKPNFLDGKILYDSLYEIDKSMYEEIEQYLQNINDFKEYIELWVHEVKLPIASSKLMIYNHETDKRKLQEQINRIENYVEQVLYYIRLENSEHDYLLKKCNLGKIVHKVIKRNQDSLLFHKISIEIKNINEIVISDSKWLEFIINQIISNSIKYRSKKECKILFNVINDNHNIALEIIDNGIGIDKKELKYVFDKSFTGQNGRLVSSSTGMGLYITKSLCDKLGHKIKIESTIHKYTKVSIYFNDDQYYNVVR</sequence>
<evidence type="ECO:0000256" key="11">
    <source>
        <dbReference type="SAM" id="Phobius"/>
    </source>
</evidence>
<dbReference type="InterPro" id="IPR005467">
    <property type="entry name" value="His_kinase_dom"/>
</dbReference>
<evidence type="ECO:0000256" key="10">
    <source>
        <dbReference type="ARBA" id="ARBA00023136"/>
    </source>
</evidence>
<evidence type="ECO:0000256" key="1">
    <source>
        <dbReference type="ARBA" id="ARBA00000085"/>
    </source>
</evidence>
<dbReference type="EMBL" id="NFLB01000015">
    <property type="protein sequence ID" value="OUQ04045.1"/>
    <property type="molecule type" value="Genomic_DNA"/>
</dbReference>
<reference evidence="14" key="1">
    <citation type="submission" date="2017-04" db="EMBL/GenBank/DDBJ databases">
        <title>Function of individual gut microbiota members based on whole genome sequencing of pure cultures obtained from chicken caecum.</title>
        <authorList>
            <person name="Medvecky M."/>
            <person name="Cejkova D."/>
            <person name="Polansky O."/>
            <person name="Karasova D."/>
            <person name="Kubasova T."/>
            <person name="Cizek A."/>
            <person name="Rychlik I."/>
        </authorList>
    </citation>
    <scope>NUCLEOTIDE SEQUENCE [LARGE SCALE GENOMIC DNA]</scope>
    <source>
        <strain evidence="14">An149</strain>
    </source>
</reference>
<keyword evidence="5" id="KW-0808">Transferase</keyword>
<evidence type="ECO:0000256" key="3">
    <source>
        <dbReference type="ARBA" id="ARBA00012438"/>
    </source>
</evidence>
<dbReference type="InterPro" id="IPR003594">
    <property type="entry name" value="HATPase_dom"/>
</dbReference>